<name>A0A9N8EZQ3_9STRA</name>
<dbReference type="OrthoDB" id="43171at2759"/>
<dbReference type="AlphaFoldDB" id="A0A9N8EZQ3"/>
<evidence type="ECO:0000256" key="1">
    <source>
        <dbReference type="SAM" id="MobiDB-lite"/>
    </source>
</evidence>
<organism evidence="2 3">
    <name type="scientific">Seminavis robusta</name>
    <dbReference type="NCBI Taxonomy" id="568900"/>
    <lineage>
        <taxon>Eukaryota</taxon>
        <taxon>Sar</taxon>
        <taxon>Stramenopiles</taxon>
        <taxon>Ochrophyta</taxon>
        <taxon>Bacillariophyta</taxon>
        <taxon>Bacillariophyceae</taxon>
        <taxon>Bacillariophycidae</taxon>
        <taxon>Naviculales</taxon>
        <taxon>Naviculaceae</taxon>
        <taxon>Seminavis</taxon>
    </lineage>
</organism>
<proteinExistence type="predicted"/>
<comment type="caution">
    <text evidence="2">The sequence shown here is derived from an EMBL/GenBank/DDBJ whole genome shotgun (WGS) entry which is preliminary data.</text>
</comment>
<accession>A0A9N8EZQ3</accession>
<evidence type="ECO:0000313" key="3">
    <source>
        <dbReference type="Proteomes" id="UP001153069"/>
    </source>
</evidence>
<dbReference type="EMBL" id="CAICTM010002120">
    <property type="protein sequence ID" value="CAB9527999.1"/>
    <property type="molecule type" value="Genomic_DNA"/>
</dbReference>
<feature type="compositionally biased region" description="Polar residues" evidence="1">
    <location>
        <begin position="1"/>
        <end position="15"/>
    </location>
</feature>
<feature type="region of interest" description="Disordered" evidence="1">
    <location>
        <begin position="67"/>
        <end position="94"/>
    </location>
</feature>
<sequence length="119" mass="13214">MKINHVSSPSPQPRSGVSMARSQPIAIAKGDADWGLQELDMEREECEKRFYESATWRMYTRIVDHRLNSPDSQSPAPVHYNNGSPSPCSVGSSASPVQLDLSVLRRGMLVLCRRSDNPS</sequence>
<dbReference type="Proteomes" id="UP001153069">
    <property type="component" value="Unassembled WGS sequence"/>
</dbReference>
<reference evidence="2" key="1">
    <citation type="submission" date="2020-06" db="EMBL/GenBank/DDBJ databases">
        <authorList>
            <consortium name="Plant Systems Biology data submission"/>
        </authorList>
    </citation>
    <scope>NUCLEOTIDE SEQUENCE</scope>
    <source>
        <strain evidence="2">D6</strain>
    </source>
</reference>
<feature type="region of interest" description="Disordered" evidence="1">
    <location>
        <begin position="1"/>
        <end position="23"/>
    </location>
</feature>
<evidence type="ECO:0000313" key="2">
    <source>
        <dbReference type="EMBL" id="CAB9527999.1"/>
    </source>
</evidence>
<feature type="compositionally biased region" description="Low complexity" evidence="1">
    <location>
        <begin position="83"/>
        <end position="94"/>
    </location>
</feature>
<gene>
    <name evidence="2" type="ORF">SEMRO_2122_G315520.1</name>
</gene>
<protein>
    <submittedName>
        <fullName evidence="2">Uncharacterized protein</fullName>
    </submittedName>
</protein>
<keyword evidence="3" id="KW-1185">Reference proteome</keyword>